<dbReference type="Proteomes" id="UP001232445">
    <property type="component" value="Unassembled WGS sequence"/>
</dbReference>
<evidence type="ECO:0000256" key="6">
    <source>
        <dbReference type="ARBA" id="ARBA00023136"/>
    </source>
</evidence>
<feature type="domain" description="YetF C-terminal" evidence="8">
    <location>
        <begin position="83"/>
        <end position="214"/>
    </location>
</feature>
<evidence type="ECO:0000256" key="7">
    <source>
        <dbReference type="SAM" id="Phobius"/>
    </source>
</evidence>
<comment type="caution">
    <text evidence="10">The sequence shown here is derived from an EMBL/GenBank/DDBJ whole genome shotgun (WGS) entry which is preliminary data.</text>
</comment>
<name>A0ABU0CMD4_9BACI</name>
<dbReference type="Gene3D" id="3.30.240.20">
    <property type="entry name" value="bsu07140 like domains"/>
    <property type="match status" value="2"/>
</dbReference>
<sequence>MIEESLVVIVRALISFFTLLIYTRLLGKQQMGNLTYFDYINGITIGSMAGTLATDLSTEAWVHWLGLTVFVSVVGLLQYTDLKNRYLSKVVDSEPVVVIQNGKILENNLKTARVTRDELFMQLRQKNMFDITQVQYAILEPDGNFSVLPKAAHQPVTPKDLNIPVQPAEMMTEVIHDGVVLKQNLEQRSKDMAWLRLQLKAQGIQDPKEVSFAAILPNGLLYVDKFEDRVSNKADISDYKGPF</sequence>
<dbReference type="PANTHER" id="PTHR34582">
    <property type="entry name" value="UPF0702 TRANSMEMBRANE PROTEIN YCAP"/>
    <property type="match status" value="1"/>
</dbReference>
<comment type="similarity">
    <text evidence="2">Belongs to the UPF0702 family.</text>
</comment>
<keyword evidence="3" id="KW-1003">Cell membrane</keyword>
<keyword evidence="4 7" id="KW-0812">Transmembrane</keyword>
<feature type="transmembrane region" description="Helical" evidence="7">
    <location>
        <begin position="60"/>
        <end position="79"/>
    </location>
</feature>
<organism evidence="10 11">
    <name type="scientific">Caldalkalibacillus uzonensis</name>
    <dbReference type="NCBI Taxonomy" id="353224"/>
    <lineage>
        <taxon>Bacteria</taxon>
        <taxon>Bacillati</taxon>
        <taxon>Bacillota</taxon>
        <taxon>Bacilli</taxon>
        <taxon>Bacillales</taxon>
        <taxon>Bacillaceae</taxon>
        <taxon>Caldalkalibacillus</taxon>
    </lineage>
</organism>
<accession>A0ABU0CMD4</accession>
<evidence type="ECO:0000259" key="8">
    <source>
        <dbReference type="Pfam" id="PF04239"/>
    </source>
</evidence>
<feature type="domain" description="YetF-like N-terminal transmembrane" evidence="9">
    <location>
        <begin position="8"/>
        <end position="77"/>
    </location>
</feature>
<keyword evidence="6 7" id="KW-0472">Membrane</keyword>
<comment type="subcellular location">
    <subcellularLocation>
        <location evidence="1">Cell membrane</location>
        <topology evidence="1">Multi-pass membrane protein</topology>
    </subcellularLocation>
</comment>
<evidence type="ECO:0000256" key="1">
    <source>
        <dbReference type="ARBA" id="ARBA00004651"/>
    </source>
</evidence>
<dbReference type="EMBL" id="JAUSUQ010000001">
    <property type="protein sequence ID" value="MDQ0337585.1"/>
    <property type="molecule type" value="Genomic_DNA"/>
</dbReference>
<gene>
    <name evidence="10" type="ORF">J2S00_000355</name>
</gene>
<evidence type="ECO:0000256" key="4">
    <source>
        <dbReference type="ARBA" id="ARBA00022692"/>
    </source>
</evidence>
<keyword evidence="5 7" id="KW-1133">Transmembrane helix</keyword>
<evidence type="ECO:0000313" key="10">
    <source>
        <dbReference type="EMBL" id="MDQ0337585.1"/>
    </source>
</evidence>
<dbReference type="RefSeq" id="WP_307334808.1">
    <property type="nucleotide sequence ID" value="NZ_JAUSUQ010000001.1"/>
</dbReference>
<dbReference type="InterPro" id="IPR007353">
    <property type="entry name" value="DUF421"/>
</dbReference>
<dbReference type="PANTHER" id="PTHR34582:SF7">
    <property type="entry name" value="UPF0702 TRANSMEMBRANE PROTEIN YDFS"/>
    <property type="match status" value="1"/>
</dbReference>
<keyword evidence="11" id="KW-1185">Reference proteome</keyword>
<reference evidence="10 11" key="1">
    <citation type="submission" date="2023-07" db="EMBL/GenBank/DDBJ databases">
        <title>Genomic Encyclopedia of Type Strains, Phase IV (KMG-IV): sequencing the most valuable type-strain genomes for metagenomic binning, comparative biology and taxonomic classification.</title>
        <authorList>
            <person name="Goeker M."/>
        </authorList>
    </citation>
    <scope>NUCLEOTIDE SEQUENCE [LARGE SCALE GENOMIC DNA]</scope>
    <source>
        <strain evidence="10 11">DSM 17740</strain>
    </source>
</reference>
<evidence type="ECO:0000259" key="9">
    <source>
        <dbReference type="Pfam" id="PF20730"/>
    </source>
</evidence>
<evidence type="ECO:0000256" key="2">
    <source>
        <dbReference type="ARBA" id="ARBA00006448"/>
    </source>
</evidence>
<dbReference type="Pfam" id="PF20730">
    <property type="entry name" value="YetF_N"/>
    <property type="match status" value="1"/>
</dbReference>
<feature type="transmembrane region" description="Helical" evidence="7">
    <location>
        <begin position="6"/>
        <end position="22"/>
    </location>
</feature>
<evidence type="ECO:0000313" key="11">
    <source>
        <dbReference type="Proteomes" id="UP001232445"/>
    </source>
</evidence>
<proteinExistence type="inferred from homology"/>
<dbReference type="InterPro" id="IPR023090">
    <property type="entry name" value="UPF0702_alpha/beta_dom_sf"/>
</dbReference>
<evidence type="ECO:0000256" key="3">
    <source>
        <dbReference type="ARBA" id="ARBA00022475"/>
    </source>
</evidence>
<protein>
    <submittedName>
        <fullName evidence="10">Uncharacterized membrane protein YcaP (DUF421 family)</fullName>
    </submittedName>
</protein>
<evidence type="ECO:0000256" key="5">
    <source>
        <dbReference type="ARBA" id="ARBA00022989"/>
    </source>
</evidence>
<dbReference type="InterPro" id="IPR048454">
    <property type="entry name" value="YetF_N"/>
</dbReference>
<dbReference type="Pfam" id="PF04239">
    <property type="entry name" value="DUF421"/>
    <property type="match status" value="1"/>
</dbReference>